<proteinExistence type="inferred from homology"/>
<feature type="compositionally biased region" description="Basic and acidic residues" evidence="4">
    <location>
        <begin position="218"/>
        <end position="255"/>
    </location>
</feature>
<dbReference type="PANTHER" id="PTHR13586:SF0">
    <property type="entry name" value="TRAILER HITCH, ISOFORM H"/>
    <property type="match status" value="1"/>
</dbReference>
<protein>
    <submittedName>
        <fullName evidence="10">Protein LSM14 homolog A-like</fullName>
    </submittedName>
</protein>
<dbReference type="PROSITE" id="PS51512">
    <property type="entry name" value="DFDF"/>
    <property type="match status" value="1"/>
</dbReference>
<dbReference type="PROSITE" id="PS51513">
    <property type="entry name" value="FFD"/>
    <property type="match status" value="1"/>
</dbReference>
<dbReference type="FunCoup" id="A0A6P8ITX6">
    <property type="interactions" value="3079"/>
</dbReference>
<dbReference type="GeneID" id="116304728"/>
<feature type="compositionally biased region" description="Basic residues" evidence="4">
    <location>
        <begin position="376"/>
        <end position="395"/>
    </location>
</feature>
<dbReference type="GO" id="GO:0033962">
    <property type="term" value="P:P-body assembly"/>
    <property type="evidence" value="ECO:0007669"/>
    <property type="project" value="TreeGrafter"/>
</dbReference>
<accession>A0A6P8ITX6</accession>
<dbReference type="InterPro" id="IPR025768">
    <property type="entry name" value="TFG_box"/>
</dbReference>
<dbReference type="CDD" id="cd01736">
    <property type="entry name" value="LSm14_N"/>
    <property type="match status" value="1"/>
</dbReference>
<dbReference type="SMART" id="SM01199">
    <property type="entry name" value="FDF"/>
    <property type="match status" value="1"/>
</dbReference>
<keyword evidence="9" id="KW-1185">Reference proteome</keyword>
<feature type="domain" description="TFG box profile" evidence="7">
    <location>
        <begin position="356"/>
        <end position="376"/>
    </location>
</feature>
<evidence type="ECO:0000256" key="3">
    <source>
        <dbReference type="PROSITE-ProRule" id="PRU00869"/>
    </source>
</evidence>
<feature type="compositionally biased region" description="Gly residues" evidence="4">
    <location>
        <begin position="396"/>
        <end position="417"/>
    </location>
</feature>
<dbReference type="InterPro" id="IPR010920">
    <property type="entry name" value="LSM_dom_sf"/>
</dbReference>
<dbReference type="OrthoDB" id="21539at2759"/>
<evidence type="ECO:0000313" key="10">
    <source>
        <dbReference type="RefSeq" id="XP_031570367.1"/>
    </source>
</evidence>
<dbReference type="Pfam" id="PF09532">
    <property type="entry name" value="FDF"/>
    <property type="match status" value="1"/>
</dbReference>
<evidence type="ECO:0000259" key="7">
    <source>
        <dbReference type="PROSITE" id="PS51536"/>
    </source>
</evidence>
<dbReference type="InterPro" id="IPR025609">
    <property type="entry name" value="Lsm14-like_N"/>
</dbReference>
<feature type="compositionally biased region" description="Low complexity" evidence="4">
    <location>
        <begin position="192"/>
        <end position="208"/>
    </location>
</feature>
<gene>
    <name evidence="10" type="primary">LOC116304728</name>
</gene>
<dbReference type="GO" id="GO:0034063">
    <property type="term" value="P:stress granule assembly"/>
    <property type="evidence" value="ECO:0007669"/>
    <property type="project" value="TreeGrafter"/>
</dbReference>
<evidence type="ECO:0000256" key="2">
    <source>
        <dbReference type="PROSITE-ProRule" id="PRU00846"/>
    </source>
</evidence>
<reference evidence="10" key="1">
    <citation type="submission" date="2025-08" db="UniProtKB">
        <authorList>
            <consortium name="RefSeq"/>
        </authorList>
    </citation>
    <scope>IDENTIFICATION</scope>
    <source>
        <tissue evidence="10">Tentacle</tissue>
    </source>
</reference>
<feature type="compositionally biased region" description="Basic and acidic residues" evidence="4">
    <location>
        <begin position="292"/>
        <end position="303"/>
    </location>
</feature>
<dbReference type="InterPro" id="IPR025762">
    <property type="entry name" value="DFDF"/>
</dbReference>
<organism evidence="9 10">
    <name type="scientific">Actinia tenebrosa</name>
    <name type="common">Australian red waratah sea anemone</name>
    <dbReference type="NCBI Taxonomy" id="6105"/>
    <lineage>
        <taxon>Eukaryota</taxon>
        <taxon>Metazoa</taxon>
        <taxon>Cnidaria</taxon>
        <taxon>Anthozoa</taxon>
        <taxon>Hexacorallia</taxon>
        <taxon>Actiniaria</taxon>
        <taxon>Actiniidae</taxon>
        <taxon>Actinia</taxon>
    </lineage>
</organism>
<evidence type="ECO:0000256" key="4">
    <source>
        <dbReference type="SAM" id="MobiDB-lite"/>
    </source>
</evidence>
<feature type="region of interest" description="Disordered" evidence="4">
    <location>
        <begin position="78"/>
        <end position="106"/>
    </location>
</feature>
<dbReference type="PANTHER" id="PTHR13586">
    <property type="entry name" value="SCD6 PROTEIN-RELATED"/>
    <property type="match status" value="1"/>
</dbReference>
<dbReference type="Pfam" id="PF12701">
    <property type="entry name" value="LSM14"/>
    <property type="match status" value="1"/>
</dbReference>
<dbReference type="Proteomes" id="UP000515163">
    <property type="component" value="Unplaced"/>
</dbReference>
<dbReference type="InParanoid" id="A0A6P8ITX6"/>
<dbReference type="Gene3D" id="2.30.30.100">
    <property type="match status" value="1"/>
</dbReference>
<dbReference type="InterPro" id="IPR025761">
    <property type="entry name" value="FFD_box"/>
</dbReference>
<feature type="domain" description="DFDF" evidence="5">
    <location>
        <begin position="271"/>
        <end position="307"/>
    </location>
</feature>
<comment type="similarity">
    <text evidence="1">Belongs to the LSM14 family.</text>
</comment>
<feature type="short sequence motif" description="TFG box" evidence="3">
    <location>
        <begin position="356"/>
        <end position="376"/>
    </location>
</feature>
<dbReference type="GO" id="GO:0003729">
    <property type="term" value="F:mRNA binding"/>
    <property type="evidence" value="ECO:0007669"/>
    <property type="project" value="TreeGrafter"/>
</dbReference>
<name>A0A6P8ITX6_ACTTE</name>
<evidence type="ECO:0000259" key="6">
    <source>
        <dbReference type="PROSITE" id="PS51513"/>
    </source>
</evidence>
<dbReference type="KEGG" id="aten:116304728"/>
<dbReference type="InterPro" id="IPR047575">
    <property type="entry name" value="Sm"/>
</dbReference>
<dbReference type="AlphaFoldDB" id="A0A6P8ITX6"/>
<dbReference type="InterPro" id="IPR019050">
    <property type="entry name" value="FDF_dom"/>
</dbReference>
<feature type="compositionally biased region" description="Basic residues" evidence="4">
    <location>
        <begin position="256"/>
        <end position="266"/>
    </location>
</feature>
<evidence type="ECO:0000313" key="9">
    <source>
        <dbReference type="Proteomes" id="UP000515163"/>
    </source>
</evidence>
<feature type="region of interest" description="Disordered" evidence="4">
    <location>
        <begin position="128"/>
        <end position="456"/>
    </location>
</feature>
<dbReference type="GO" id="GO:0000932">
    <property type="term" value="C:P-body"/>
    <property type="evidence" value="ECO:0007669"/>
    <property type="project" value="TreeGrafter"/>
</dbReference>
<dbReference type="SMART" id="SM01271">
    <property type="entry name" value="LSM14"/>
    <property type="match status" value="1"/>
</dbReference>
<dbReference type="RefSeq" id="XP_031570367.1">
    <property type="nucleotide sequence ID" value="XM_031714507.1"/>
</dbReference>
<sequence>MSATPYIGSRISLISKALIRYEGKLYAVDLKDSTVTLSNVRSFGTEDRCKDNVIAPRKEIYEYIVFRGQDIKDLNVFEPPDKKPPQQPQQDPAILHSATMGSPGAYPSPYQSPGVFSPFGGLPYSGYPVGYQPSSQQFPNRQGPPVQPPMPVGIMPGTPLLPRNPTPPISGAGLSRNSTPSPRLQADENIVKTQETQTTSTSQQGTQTTKKKPSSRRNSTEKNFEKENKKPQETSKDDAEEKPQQERKSSNESRPRGRRPQGRRGGYRGPRRDSKPKEFEDEYDFESANAKFHKEEMEEEWHKKLGPALTLTDDVEVEGEEQNAAQSPEPTRYYDKGSSFFDSISCEAKDRDKNRRSHPSWSEERKLNTETFGHFGARRGRGGFRGRGRGGRGRGNRGGYRGRGGSRGGRGGRGGGRGGEHSGWVDYPLDADASKFQQNLPSGTTPSSQNQPTAQA</sequence>
<feature type="domain" description="Sm" evidence="8">
    <location>
        <begin position="1"/>
        <end position="80"/>
    </location>
</feature>
<dbReference type="PROSITE" id="PS51536">
    <property type="entry name" value="TFG"/>
    <property type="match status" value="1"/>
</dbReference>
<dbReference type="SUPFAM" id="SSF50182">
    <property type="entry name" value="Sm-like ribonucleoproteins"/>
    <property type="match status" value="1"/>
</dbReference>
<feature type="domain" description="FFD box profile" evidence="6">
    <location>
        <begin position="332"/>
        <end position="348"/>
    </location>
</feature>
<evidence type="ECO:0000259" key="8">
    <source>
        <dbReference type="PROSITE" id="PS52002"/>
    </source>
</evidence>
<feature type="compositionally biased region" description="Polar residues" evidence="4">
    <location>
        <begin position="435"/>
        <end position="456"/>
    </location>
</feature>
<evidence type="ECO:0000256" key="1">
    <source>
        <dbReference type="ARBA" id="ARBA00010415"/>
    </source>
</evidence>
<evidence type="ECO:0000259" key="5">
    <source>
        <dbReference type="PROSITE" id="PS51512"/>
    </source>
</evidence>
<feature type="short sequence motif" description="FFD box" evidence="2">
    <location>
        <begin position="332"/>
        <end position="348"/>
    </location>
</feature>
<dbReference type="PROSITE" id="PS52002">
    <property type="entry name" value="SM"/>
    <property type="match status" value="1"/>
</dbReference>